<reference evidence="8 9" key="1">
    <citation type="submission" date="2019-05" db="EMBL/GenBank/DDBJ databases">
        <title>OXA-830, a novel chromosomally encoded expanded-spectrum class D beta-lactamase in Aeromonas simiae.</title>
        <authorList>
            <person name="Zhou W."/>
            <person name="Chen Q."/>
        </authorList>
    </citation>
    <scope>NUCLEOTIDE SEQUENCE [LARGE SCALE GENOMIC DNA]</scope>
    <source>
        <strain evidence="8 9">A6</strain>
    </source>
</reference>
<accession>A0A5J6WYR2</accession>
<evidence type="ECO:0000313" key="8">
    <source>
        <dbReference type="EMBL" id="QFI54863.1"/>
    </source>
</evidence>
<dbReference type="PANTHER" id="PTHR33885:SF3">
    <property type="entry name" value="PHAGE SHOCK PROTEIN C"/>
    <property type="match status" value="1"/>
</dbReference>
<dbReference type="RefSeq" id="WP_193004335.1">
    <property type="nucleotide sequence ID" value="NZ_CP040449.1"/>
</dbReference>
<feature type="domain" description="Phage shock protein PspC N-terminal" evidence="7">
    <location>
        <begin position="13"/>
        <end position="69"/>
    </location>
</feature>
<organism evidence="8 9">
    <name type="scientific">Aeromonas simiae</name>
    <dbReference type="NCBI Taxonomy" id="218936"/>
    <lineage>
        <taxon>Bacteria</taxon>
        <taxon>Pseudomonadati</taxon>
        <taxon>Pseudomonadota</taxon>
        <taxon>Gammaproteobacteria</taxon>
        <taxon>Aeromonadales</taxon>
        <taxon>Aeromonadaceae</taxon>
        <taxon>Aeromonas</taxon>
    </lineage>
</organism>
<dbReference type="PANTHER" id="PTHR33885">
    <property type="entry name" value="PHAGE SHOCK PROTEIN C"/>
    <property type="match status" value="1"/>
</dbReference>
<proteinExistence type="predicted"/>
<dbReference type="Proteomes" id="UP000594034">
    <property type="component" value="Chromosome"/>
</dbReference>
<dbReference type="Pfam" id="PF04024">
    <property type="entry name" value="PspC"/>
    <property type="match status" value="1"/>
</dbReference>
<dbReference type="KEGG" id="asim:FE240_09295"/>
<feature type="transmembrane region" description="Helical" evidence="6">
    <location>
        <begin position="39"/>
        <end position="67"/>
    </location>
</feature>
<evidence type="ECO:0000256" key="4">
    <source>
        <dbReference type="ARBA" id="ARBA00022989"/>
    </source>
</evidence>
<dbReference type="InterPro" id="IPR014320">
    <property type="entry name" value="Phageshock_PspC"/>
</dbReference>
<gene>
    <name evidence="8" type="primary">pspC</name>
    <name evidence="8" type="ORF">FE240_09295</name>
</gene>
<dbReference type="EMBL" id="CP040449">
    <property type="protein sequence ID" value="QFI54863.1"/>
    <property type="molecule type" value="Genomic_DNA"/>
</dbReference>
<evidence type="ECO:0000259" key="7">
    <source>
        <dbReference type="Pfam" id="PF04024"/>
    </source>
</evidence>
<dbReference type="NCBIfam" id="TIGR02978">
    <property type="entry name" value="phageshock_pspC"/>
    <property type="match status" value="1"/>
</dbReference>
<keyword evidence="2" id="KW-1003">Cell membrane</keyword>
<dbReference type="GO" id="GO:0005886">
    <property type="term" value="C:plasma membrane"/>
    <property type="evidence" value="ECO:0007669"/>
    <property type="project" value="UniProtKB-SubCell"/>
</dbReference>
<dbReference type="InterPro" id="IPR007168">
    <property type="entry name" value="Phageshock_PspC_N"/>
</dbReference>
<protein>
    <submittedName>
        <fullName evidence="8">Envelope stress response membrane protein PspC</fullName>
    </submittedName>
</protein>
<evidence type="ECO:0000256" key="5">
    <source>
        <dbReference type="ARBA" id="ARBA00023136"/>
    </source>
</evidence>
<dbReference type="AlphaFoldDB" id="A0A5J6WYR2"/>
<keyword evidence="3 6" id="KW-0812">Transmembrane</keyword>
<evidence type="ECO:0000256" key="2">
    <source>
        <dbReference type="ARBA" id="ARBA00022475"/>
    </source>
</evidence>
<evidence type="ECO:0000256" key="1">
    <source>
        <dbReference type="ARBA" id="ARBA00004162"/>
    </source>
</evidence>
<evidence type="ECO:0000313" key="9">
    <source>
        <dbReference type="Proteomes" id="UP000594034"/>
    </source>
</evidence>
<comment type="subcellular location">
    <subcellularLocation>
        <location evidence="1">Cell membrane</location>
        <topology evidence="1">Single-pass membrane protein</topology>
    </subcellularLocation>
</comment>
<name>A0A5J6WYR2_9GAMM</name>
<keyword evidence="5 6" id="KW-0472">Membrane</keyword>
<keyword evidence="9" id="KW-1185">Reference proteome</keyword>
<evidence type="ECO:0000256" key="3">
    <source>
        <dbReference type="ARBA" id="ARBA00022692"/>
    </source>
</evidence>
<keyword evidence="4 6" id="KW-1133">Transmembrane helix</keyword>
<evidence type="ECO:0000256" key="6">
    <source>
        <dbReference type="SAM" id="Phobius"/>
    </source>
</evidence>
<dbReference type="InterPro" id="IPR052027">
    <property type="entry name" value="PspC"/>
</dbReference>
<sequence length="131" mass="15076">MSGAWQEEPRTRGLYRDPQRGKIAGVCAGLADYFGVEIWIVRLLAISGLIFAGFITFFAYCAAWLLLDKRPQRLTDDGILMKERSWQAGSTPRQALARVSRELESLEPRLQTLERLVTSREFNLRREFNKL</sequence>